<reference evidence="5 6" key="1">
    <citation type="submission" date="2019-04" db="EMBL/GenBank/DDBJ databases">
        <title>Genome sequence of Pelagicola litoralis CL-ES2.</title>
        <authorList>
            <person name="Cao J."/>
        </authorList>
    </citation>
    <scope>NUCLEOTIDE SEQUENCE [LARGE SCALE GENOMIC DNA]</scope>
    <source>
        <strain evidence="5 6">CL-ES2</strain>
    </source>
</reference>
<organism evidence="5 6">
    <name type="scientific">Shimia litoralis</name>
    <dbReference type="NCBI Taxonomy" id="420403"/>
    <lineage>
        <taxon>Bacteria</taxon>
        <taxon>Pseudomonadati</taxon>
        <taxon>Pseudomonadota</taxon>
        <taxon>Alphaproteobacteria</taxon>
        <taxon>Rhodobacterales</taxon>
        <taxon>Roseobacteraceae</taxon>
    </lineage>
</organism>
<comment type="subcellular location">
    <subcellularLocation>
        <location evidence="4">Cytoplasm</location>
    </subcellularLocation>
</comment>
<comment type="catalytic activity">
    <reaction evidence="4">
        <text>L-phenylalanyl-tRNA(Phe) + an N-terminal L-alpha-aminoacyl-[protein] = an N-terminal L-phenylalanyl-L-alpha-aminoacyl-[protein] + tRNA(Phe)</text>
        <dbReference type="Rhea" id="RHEA:43632"/>
        <dbReference type="Rhea" id="RHEA-COMP:9668"/>
        <dbReference type="Rhea" id="RHEA-COMP:9699"/>
        <dbReference type="Rhea" id="RHEA-COMP:10636"/>
        <dbReference type="Rhea" id="RHEA-COMP:10637"/>
        <dbReference type="ChEBI" id="CHEBI:78442"/>
        <dbReference type="ChEBI" id="CHEBI:78531"/>
        <dbReference type="ChEBI" id="CHEBI:78597"/>
        <dbReference type="ChEBI" id="CHEBI:83561"/>
        <dbReference type="EC" id="2.3.2.6"/>
    </reaction>
</comment>
<comment type="caution">
    <text evidence="5">The sequence shown here is derived from an EMBL/GenBank/DDBJ whole genome shotgun (WGS) entry which is preliminary data.</text>
</comment>
<accession>A0A4U7N7E2</accession>
<dbReference type="GO" id="GO:0008914">
    <property type="term" value="F:leucyl-tRNA--protein transferase activity"/>
    <property type="evidence" value="ECO:0007669"/>
    <property type="project" value="UniProtKB-UniRule"/>
</dbReference>
<dbReference type="PANTHER" id="PTHR30098:SF2">
    <property type="entry name" value="LEUCYL_PHENYLALANYL-TRNA--PROTEIN TRANSFERASE"/>
    <property type="match status" value="1"/>
</dbReference>
<dbReference type="AlphaFoldDB" id="A0A4U7N7E2"/>
<dbReference type="NCBIfam" id="TIGR00667">
    <property type="entry name" value="aat"/>
    <property type="match status" value="1"/>
</dbReference>
<comment type="function">
    <text evidence="4">Functions in the N-end rule pathway of protein degradation where it conjugates Leu, Phe and, less efficiently, Met from aminoacyl-tRNAs to the N-termini of proteins containing an N-terminal arginine or lysine.</text>
</comment>
<keyword evidence="6" id="KW-1185">Reference proteome</keyword>
<dbReference type="HAMAP" id="MF_00688">
    <property type="entry name" value="Leu_Phe_trans"/>
    <property type="match status" value="1"/>
</dbReference>
<comment type="catalytic activity">
    <reaction evidence="4">
        <text>N-terminal L-lysyl-[protein] + L-leucyl-tRNA(Leu) = N-terminal L-leucyl-L-lysyl-[protein] + tRNA(Leu) + H(+)</text>
        <dbReference type="Rhea" id="RHEA:12340"/>
        <dbReference type="Rhea" id="RHEA-COMP:9613"/>
        <dbReference type="Rhea" id="RHEA-COMP:9622"/>
        <dbReference type="Rhea" id="RHEA-COMP:12670"/>
        <dbReference type="Rhea" id="RHEA-COMP:12671"/>
        <dbReference type="ChEBI" id="CHEBI:15378"/>
        <dbReference type="ChEBI" id="CHEBI:65249"/>
        <dbReference type="ChEBI" id="CHEBI:78442"/>
        <dbReference type="ChEBI" id="CHEBI:78494"/>
        <dbReference type="ChEBI" id="CHEBI:133043"/>
        <dbReference type="EC" id="2.3.2.6"/>
    </reaction>
</comment>
<dbReference type="EC" id="2.3.2.6" evidence="4"/>
<gene>
    <name evidence="4" type="primary">aat</name>
    <name evidence="5" type="ORF">FAP39_04300</name>
</gene>
<evidence type="ECO:0000313" key="6">
    <source>
        <dbReference type="Proteomes" id="UP000306575"/>
    </source>
</evidence>
<evidence type="ECO:0000256" key="1">
    <source>
        <dbReference type="ARBA" id="ARBA00022490"/>
    </source>
</evidence>
<keyword evidence="1 4" id="KW-0963">Cytoplasm</keyword>
<dbReference type="GO" id="GO:0005737">
    <property type="term" value="C:cytoplasm"/>
    <property type="evidence" value="ECO:0007669"/>
    <property type="project" value="UniProtKB-SubCell"/>
</dbReference>
<name>A0A4U7N7E2_9RHOB</name>
<dbReference type="InterPro" id="IPR004616">
    <property type="entry name" value="Leu/Phe-tRNA_Trfase"/>
</dbReference>
<dbReference type="InterPro" id="IPR042203">
    <property type="entry name" value="Leu/Phe-tRNA_Trfase_C"/>
</dbReference>
<evidence type="ECO:0000256" key="2">
    <source>
        <dbReference type="ARBA" id="ARBA00022679"/>
    </source>
</evidence>
<dbReference type="EMBL" id="SULI01000003">
    <property type="protein sequence ID" value="TKZ21829.1"/>
    <property type="molecule type" value="Genomic_DNA"/>
</dbReference>
<evidence type="ECO:0000256" key="3">
    <source>
        <dbReference type="ARBA" id="ARBA00023315"/>
    </source>
</evidence>
<protein>
    <recommendedName>
        <fullName evidence="4">Leucyl/phenylalanyl-tRNA--protein transferase</fullName>
        <ecNumber evidence="4">2.3.2.6</ecNumber>
    </recommendedName>
    <alternativeName>
        <fullName evidence="4">L/F-transferase</fullName>
    </alternativeName>
    <alternativeName>
        <fullName evidence="4">Leucyltransferase</fullName>
    </alternativeName>
    <alternativeName>
        <fullName evidence="4">Phenyalanyltransferase</fullName>
    </alternativeName>
</protein>
<proteinExistence type="inferred from homology"/>
<keyword evidence="2 4" id="KW-0808">Transferase</keyword>
<dbReference type="PANTHER" id="PTHR30098">
    <property type="entry name" value="LEUCYL/PHENYLALANYL-TRNA--PROTEIN TRANSFERASE"/>
    <property type="match status" value="1"/>
</dbReference>
<evidence type="ECO:0000313" key="5">
    <source>
        <dbReference type="EMBL" id="TKZ21829.1"/>
    </source>
</evidence>
<dbReference type="GO" id="GO:0030163">
    <property type="term" value="P:protein catabolic process"/>
    <property type="evidence" value="ECO:0007669"/>
    <property type="project" value="UniProtKB-UniRule"/>
</dbReference>
<dbReference type="SUPFAM" id="SSF55729">
    <property type="entry name" value="Acyl-CoA N-acyltransferases (Nat)"/>
    <property type="match status" value="1"/>
</dbReference>
<comment type="similarity">
    <text evidence="4">Belongs to the L/F-transferase family.</text>
</comment>
<keyword evidence="3 4" id="KW-0012">Acyltransferase</keyword>
<dbReference type="Proteomes" id="UP000306575">
    <property type="component" value="Unassembled WGS sequence"/>
</dbReference>
<dbReference type="OrthoDB" id="9790282at2"/>
<dbReference type="InterPro" id="IPR016181">
    <property type="entry name" value="Acyl_CoA_acyltransferase"/>
</dbReference>
<dbReference type="Pfam" id="PF03588">
    <property type="entry name" value="Leu_Phe_trans"/>
    <property type="match status" value="1"/>
</dbReference>
<dbReference type="Gene3D" id="3.40.630.70">
    <property type="entry name" value="Leucyl/phenylalanyl-tRNA-protein transferase, C-terminal domain"/>
    <property type="match status" value="1"/>
</dbReference>
<comment type="catalytic activity">
    <reaction evidence="4">
        <text>N-terminal L-arginyl-[protein] + L-leucyl-tRNA(Leu) = N-terminal L-leucyl-L-arginyl-[protein] + tRNA(Leu) + H(+)</text>
        <dbReference type="Rhea" id="RHEA:50416"/>
        <dbReference type="Rhea" id="RHEA-COMP:9613"/>
        <dbReference type="Rhea" id="RHEA-COMP:9622"/>
        <dbReference type="Rhea" id="RHEA-COMP:12672"/>
        <dbReference type="Rhea" id="RHEA-COMP:12673"/>
        <dbReference type="ChEBI" id="CHEBI:15378"/>
        <dbReference type="ChEBI" id="CHEBI:64719"/>
        <dbReference type="ChEBI" id="CHEBI:78442"/>
        <dbReference type="ChEBI" id="CHEBI:78494"/>
        <dbReference type="ChEBI" id="CHEBI:133044"/>
        <dbReference type="EC" id="2.3.2.6"/>
    </reaction>
</comment>
<sequence length="220" mass="24428">MPLGAQTDFGDVTPEILMRAYAMGVFPMAEHRDDPEIFWVDPHLRGVFPLSGFHMSRSLSKSIKRPNYTISLNHDFEGVLDGCADRSDTWISTGIRTLYLALHDRAQAHSLEVWDPHGALIGGVYGVTLGGAFFGESMFSRRKDASKIALAFLTLHLKQCGFSLFDTQFITPHLASLGAIEVPRNVYKSRLNAALDQSADIENRPLPSVQDVLQRNTHTS</sequence>
<evidence type="ECO:0000256" key="4">
    <source>
        <dbReference type="HAMAP-Rule" id="MF_00688"/>
    </source>
</evidence>